<dbReference type="eggNOG" id="KOG0394">
    <property type="taxonomic scope" value="Eukaryota"/>
</dbReference>
<dbReference type="InterPro" id="IPR001806">
    <property type="entry name" value="Small_GTPase"/>
</dbReference>
<sequence length="114" mass="13425">MINMTETKQLKLILVGNMSVGKTSILHRLVFNKFSEEYRSTLGTDFLSKTIYQNEIITHIQLWDTAGQEKFWCLTEVFWRTSDAVILVFDITNEQSFKDLNFWYKQFKSKSGVN</sequence>
<dbReference type="InterPro" id="IPR005225">
    <property type="entry name" value="Small_GTP-bd"/>
</dbReference>
<dbReference type="PANTHER" id="PTHR47981">
    <property type="entry name" value="RAB FAMILY"/>
    <property type="match status" value="1"/>
</dbReference>
<dbReference type="EMBL" id="GL871017">
    <property type="protein sequence ID" value="EGC36764.1"/>
    <property type="molecule type" value="Genomic_DNA"/>
</dbReference>
<dbReference type="PROSITE" id="PS51421">
    <property type="entry name" value="RAS"/>
    <property type="match status" value="1"/>
</dbReference>
<dbReference type="Pfam" id="PF00071">
    <property type="entry name" value="Ras"/>
    <property type="match status" value="1"/>
</dbReference>
<protein>
    <recommendedName>
        <fullName evidence="6">Rab GTPase</fullName>
    </recommendedName>
</protein>
<dbReference type="InterPro" id="IPR027417">
    <property type="entry name" value="P-loop_NTPase"/>
</dbReference>
<dbReference type="Proteomes" id="UP000001064">
    <property type="component" value="Unassembled WGS sequence"/>
</dbReference>
<evidence type="ECO:0000256" key="2">
    <source>
        <dbReference type="ARBA" id="ARBA00022741"/>
    </source>
</evidence>
<dbReference type="SMART" id="SM00175">
    <property type="entry name" value="RAB"/>
    <property type="match status" value="1"/>
</dbReference>
<accession>F0ZGZ9</accession>
<dbReference type="FunFam" id="3.40.50.300:FF:001447">
    <property type="entry name" value="Ras-related protein Rab-1B"/>
    <property type="match status" value="1"/>
</dbReference>
<dbReference type="PROSITE" id="PS51419">
    <property type="entry name" value="RAB"/>
    <property type="match status" value="1"/>
</dbReference>
<dbReference type="GO" id="GO:0005525">
    <property type="term" value="F:GTP binding"/>
    <property type="evidence" value="ECO:0007669"/>
    <property type="project" value="UniProtKB-KW"/>
</dbReference>
<dbReference type="OrthoDB" id="16948at2759"/>
<dbReference type="AlphaFoldDB" id="F0ZGZ9"/>
<dbReference type="OMA" id="MHEPLAG"/>
<comment type="similarity">
    <text evidence="1">Belongs to the small GTPase superfamily. Rab family.</text>
</comment>
<gene>
    <name evidence="4" type="ORF">DICPUDRAFT_46949</name>
</gene>
<dbReference type="PRINTS" id="PR00449">
    <property type="entry name" value="RASTRNSFRMNG"/>
</dbReference>
<evidence type="ECO:0008006" key="6">
    <source>
        <dbReference type="Google" id="ProtNLM"/>
    </source>
</evidence>
<evidence type="ECO:0000256" key="3">
    <source>
        <dbReference type="ARBA" id="ARBA00023134"/>
    </source>
</evidence>
<dbReference type="VEuPathDB" id="AmoebaDB:DICPUDRAFT_46949"/>
<keyword evidence="3" id="KW-0342">GTP-binding</keyword>
<keyword evidence="2" id="KW-0547">Nucleotide-binding</keyword>
<evidence type="ECO:0000256" key="1">
    <source>
        <dbReference type="ARBA" id="ARBA00006270"/>
    </source>
</evidence>
<name>F0ZGZ9_DICPU</name>
<dbReference type="STRING" id="5786.F0ZGZ9"/>
<dbReference type="PANTHER" id="PTHR47981:SF22">
    <property type="entry name" value="RAS-RELATED PROTEIN RAB-7B"/>
    <property type="match status" value="1"/>
</dbReference>
<dbReference type="InParanoid" id="F0ZGZ9"/>
<dbReference type="CDD" id="cd00154">
    <property type="entry name" value="Rab"/>
    <property type="match status" value="1"/>
</dbReference>
<evidence type="ECO:0000313" key="4">
    <source>
        <dbReference type="EMBL" id="EGC36764.1"/>
    </source>
</evidence>
<keyword evidence="5" id="KW-1185">Reference proteome</keyword>
<dbReference type="Gene3D" id="3.40.50.300">
    <property type="entry name" value="P-loop containing nucleotide triphosphate hydrolases"/>
    <property type="match status" value="1"/>
</dbReference>
<dbReference type="NCBIfam" id="TIGR00231">
    <property type="entry name" value="small_GTP"/>
    <property type="match status" value="1"/>
</dbReference>
<dbReference type="GO" id="GO:0003924">
    <property type="term" value="F:GTPase activity"/>
    <property type="evidence" value="ECO:0007669"/>
    <property type="project" value="InterPro"/>
</dbReference>
<proteinExistence type="inferred from homology"/>
<dbReference type="RefSeq" id="XP_003286710.1">
    <property type="nucleotide sequence ID" value="XM_003286662.1"/>
</dbReference>
<dbReference type="GeneID" id="10504086"/>
<evidence type="ECO:0000313" key="5">
    <source>
        <dbReference type="Proteomes" id="UP000001064"/>
    </source>
</evidence>
<organism evidence="4 5">
    <name type="scientific">Dictyostelium purpureum</name>
    <name type="common">Slime mold</name>
    <dbReference type="NCBI Taxonomy" id="5786"/>
    <lineage>
        <taxon>Eukaryota</taxon>
        <taxon>Amoebozoa</taxon>
        <taxon>Evosea</taxon>
        <taxon>Eumycetozoa</taxon>
        <taxon>Dictyostelia</taxon>
        <taxon>Dictyosteliales</taxon>
        <taxon>Dictyosteliaceae</taxon>
        <taxon>Dictyostelium</taxon>
    </lineage>
</organism>
<feature type="non-terminal residue" evidence="4">
    <location>
        <position position="1"/>
    </location>
</feature>
<dbReference type="KEGG" id="dpp:DICPUDRAFT_46949"/>
<reference evidence="5" key="1">
    <citation type="journal article" date="2011" name="Genome Biol.">
        <title>Comparative genomics of the social amoebae Dictyostelium discoideum and Dictyostelium purpureum.</title>
        <authorList>
            <consortium name="US DOE Joint Genome Institute (JGI-PGF)"/>
            <person name="Sucgang R."/>
            <person name="Kuo A."/>
            <person name="Tian X."/>
            <person name="Salerno W."/>
            <person name="Parikh A."/>
            <person name="Feasley C.L."/>
            <person name="Dalin E."/>
            <person name="Tu H."/>
            <person name="Huang E."/>
            <person name="Barry K."/>
            <person name="Lindquist E."/>
            <person name="Shapiro H."/>
            <person name="Bruce D."/>
            <person name="Schmutz J."/>
            <person name="Salamov A."/>
            <person name="Fey P."/>
            <person name="Gaudet P."/>
            <person name="Anjard C."/>
            <person name="Babu M.M."/>
            <person name="Basu S."/>
            <person name="Bushmanova Y."/>
            <person name="van der Wel H."/>
            <person name="Katoh-Kurasawa M."/>
            <person name="Dinh C."/>
            <person name="Coutinho P.M."/>
            <person name="Saito T."/>
            <person name="Elias M."/>
            <person name="Schaap P."/>
            <person name="Kay R.R."/>
            <person name="Henrissat B."/>
            <person name="Eichinger L."/>
            <person name="Rivero F."/>
            <person name="Putnam N.H."/>
            <person name="West C.M."/>
            <person name="Loomis W.F."/>
            <person name="Chisholm R.L."/>
            <person name="Shaulsky G."/>
            <person name="Strassmann J.E."/>
            <person name="Queller D.C."/>
            <person name="Kuspa A."/>
            <person name="Grigoriev I.V."/>
        </authorList>
    </citation>
    <scope>NUCLEOTIDE SEQUENCE [LARGE SCALE GENOMIC DNA]</scope>
    <source>
        <strain evidence="5">QSDP1</strain>
    </source>
</reference>
<dbReference type="SUPFAM" id="SSF52540">
    <property type="entry name" value="P-loop containing nucleoside triphosphate hydrolases"/>
    <property type="match status" value="1"/>
</dbReference>
<dbReference type="SMART" id="SM00173">
    <property type="entry name" value="RAS"/>
    <property type="match status" value="1"/>
</dbReference>